<feature type="domain" description="Activator of Hsp90 ATPase homologue 1/2-like C-terminal" evidence="2">
    <location>
        <begin position="11"/>
        <end position="151"/>
    </location>
</feature>
<evidence type="ECO:0000313" key="4">
    <source>
        <dbReference type="Proteomes" id="UP001142400"/>
    </source>
</evidence>
<dbReference type="Gene3D" id="3.30.530.20">
    <property type="match status" value="1"/>
</dbReference>
<comment type="similarity">
    <text evidence="1">Belongs to the AHA1 family.</text>
</comment>
<reference evidence="3" key="1">
    <citation type="submission" date="2022-06" db="EMBL/GenBank/DDBJ databases">
        <title>WGS of actinobacteria.</title>
        <authorList>
            <person name="Thawai C."/>
        </authorList>
    </citation>
    <scope>NUCLEOTIDE SEQUENCE</scope>
    <source>
        <strain evidence="3">DSM 42010</strain>
    </source>
</reference>
<dbReference type="Pfam" id="PF08327">
    <property type="entry name" value="AHSA1"/>
    <property type="match status" value="1"/>
</dbReference>
<proteinExistence type="inferred from homology"/>
<dbReference type="RefSeq" id="WP_257635341.1">
    <property type="nucleotide sequence ID" value="NZ_JANIIC010000071.1"/>
</dbReference>
<organism evidence="3 4">
    <name type="scientific">Streptomyces malaysiensis subsp. samsunensis</name>
    <dbReference type="NCBI Taxonomy" id="459658"/>
    <lineage>
        <taxon>Bacteria</taxon>
        <taxon>Bacillati</taxon>
        <taxon>Actinomycetota</taxon>
        <taxon>Actinomycetes</taxon>
        <taxon>Kitasatosporales</taxon>
        <taxon>Streptomycetaceae</taxon>
        <taxon>Streptomyces</taxon>
        <taxon>Streptomyces violaceusniger group</taxon>
    </lineage>
</organism>
<dbReference type="InterPro" id="IPR023393">
    <property type="entry name" value="START-like_dom_sf"/>
</dbReference>
<name>A0A9X2RYF3_STRMQ</name>
<gene>
    <name evidence="3" type="ORF">NQU54_40440</name>
</gene>
<accession>A0A9X2RYF3</accession>
<dbReference type="AlphaFoldDB" id="A0A9X2RYF3"/>
<dbReference type="SUPFAM" id="SSF55961">
    <property type="entry name" value="Bet v1-like"/>
    <property type="match status" value="1"/>
</dbReference>
<dbReference type="Proteomes" id="UP001142400">
    <property type="component" value="Unassembled WGS sequence"/>
</dbReference>
<dbReference type="InterPro" id="IPR013538">
    <property type="entry name" value="ASHA1/2-like_C"/>
</dbReference>
<keyword evidence="4" id="KW-1185">Reference proteome</keyword>
<protein>
    <submittedName>
        <fullName evidence="3">SRPBCC domain-containing protein</fullName>
    </submittedName>
</protein>
<evidence type="ECO:0000256" key="1">
    <source>
        <dbReference type="ARBA" id="ARBA00006817"/>
    </source>
</evidence>
<evidence type="ECO:0000313" key="3">
    <source>
        <dbReference type="EMBL" id="MCQ8835153.1"/>
    </source>
</evidence>
<dbReference type="EMBL" id="JANIIC010000071">
    <property type="protein sequence ID" value="MCQ8835153.1"/>
    <property type="molecule type" value="Genomic_DNA"/>
</dbReference>
<comment type="caution">
    <text evidence="3">The sequence shown here is derived from an EMBL/GenBank/DDBJ whole genome shotgun (WGS) entry which is preliminary data.</text>
</comment>
<sequence>MYAMRVSRRVNAPRPAVYRALLDASAIATWRVPDGMTCRVHEFEPREGGAFRISLSYDDPAGTGKSGAHTDTYHGRFTRLVPDEQVVEVSEFETTDAALRSTMTITTTLTDAEGGGTDVLIVHEGIPDVVPVADNELGTRMSLDKLAALVETGL</sequence>
<evidence type="ECO:0000259" key="2">
    <source>
        <dbReference type="Pfam" id="PF08327"/>
    </source>
</evidence>